<reference evidence="1" key="1">
    <citation type="submission" date="2018-02" db="EMBL/GenBank/DDBJ databases">
        <title>Rhizophora mucronata_Transcriptome.</title>
        <authorList>
            <person name="Meera S.P."/>
            <person name="Sreeshan A."/>
            <person name="Augustine A."/>
        </authorList>
    </citation>
    <scope>NUCLEOTIDE SEQUENCE</scope>
    <source>
        <tissue evidence="1">Leaf</tissue>
    </source>
</reference>
<accession>A0A2P2QFA0</accession>
<evidence type="ECO:0000313" key="1">
    <source>
        <dbReference type="EMBL" id="MBX65683.1"/>
    </source>
</evidence>
<sequence length="27" mass="3056">MVEAKEIGNTRSLIPFKVIPTIKRNSL</sequence>
<organism evidence="1">
    <name type="scientific">Rhizophora mucronata</name>
    <name type="common">Asiatic mangrove</name>
    <dbReference type="NCBI Taxonomy" id="61149"/>
    <lineage>
        <taxon>Eukaryota</taxon>
        <taxon>Viridiplantae</taxon>
        <taxon>Streptophyta</taxon>
        <taxon>Embryophyta</taxon>
        <taxon>Tracheophyta</taxon>
        <taxon>Spermatophyta</taxon>
        <taxon>Magnoliopsida</taxon>
        <taxon>eudicotyledons</taxon>
        <taxon>Gunneridae</taxon>
        <taxon>Pentapetalae</taxon>
        <taxon>rosids</taxon>
        <taxon>fabids</taxon>
        <taxon>Malpighiales</taxon>
        <taxon>Rhizophoraceae</taxon>
        <taxon>Rhizophora</taxon>
    </lineage>
</organism>
<dbReference type="AlphaFoldDB" id="A0A2P2QFA0"/>
<proteinExistence type="predicted"/>
<name>A0A2P2QFA0_RHIMU</name>
<dbReference type="EMBL" id="GGEC01085199">
    <property type="protein sequence ID" value="MBX65683.1"/>
    <property type="molecule type" value="Transcribed_RNA"/>
</dbReference>
<protein>
    <submittedName>
        <fullName evidence="1">Uncharacterized protein</fullName>
    </submittedName>
</protein>